<dbReference type="EMBL" id="CM045874">
    <property type="protein sequence ID" value="KAI7944723.1"/>
    <property type="molecule type" value="Genomic_DNA"/>
</dbReference>
<reference evidence="2" key="2">
    <citation type="journal article" date="2018" name="Mol. Plant Microbe Interact.">
        <title>Genome sequence resources for the wheat stripe rust pathogen (Puccinia striiformis f. sp. tritici) and the barley stripe rust pathogen (Puccinia striiformis f. sp. hordei).</title>
        <authorList>
            <person name="Xia C."/>
            <person name="Wang M."/>
            <person name="Yin C."/>
            <person name="Cornejo O.E."/>
            <person name="Hulbert S.H."/>
            <person name="Chen X."/>
        </authorList>
    </citation>
    <scope>NUCLEOTIDE SEQUENCE [LARGE SCALE GENOMIC DNA]</scope>
    <source>
        <strain evidence="2">93-210</strain>
    </source>
</reference>
<dbReference type="Proteomes" id="UP001060170">
    <property type="component" value="Chromosome 10"/>
</dbReference>
<comment type="caution">
    <text evidence="1">The sequence shown here is derived from an EMBL/GenBank/DDBJ whole genome shotgun (WGS) entry which is preliminary data.</text>
</comment>
<organism evidence="1 2">
    <name type="scientific">Puccinia striiformis f. sp. tritici</name>
    <dbReference type="NCBI Taxonomy" id="168172"/>
    <lineage>
        <taxon>Eukaryota</taxon>
        <taxon>Fungi</taxon>
        <taxon>Dikarya</taxon>
        <taxon>Basidiomycota</taxon>
        <taxon>Pucciniomycotina</taxon>
        <taxon>Pucciniomycetes</taxon>
        <taxon>Pucciniales</taxon>
        <taxon>Pucciniaceae</taxon>
        <taxon>Puccinia</taxon>
    </lineage>
</organism>
<reference evidence="2" key="1">
    <citation type="journal article" date="2018" name="BMC Genomics">
        <title>Genomic insights into host adaptation between the wheat stripe rust pathogen (Puccinia striiformis f. sp. tritici) and the barley stripe rust pathogen (Puccinia striiformis f. sp. hordei).</title>
        <authorList>
            <person name="Xia C."/>
            <person name="Wang M."/>
            <person name="Yin C."/>
            <person name="Cornejo O.E."/>
            <person name="Hulbert S.H."/>
            <person name="Chen X."/>
        </authorList>
    </citation>
    <scope>NUCLEOTIDE SEQUENCE [LARGE SCALE GENOMIC DNA]</scope>
    <source>
        <strain evidence="2">93-210</strain>
    </source>
</reference>
<evidence type="ECO:0000313" key="2">
    <source>
        <dbReference type="Proteomes" id="UP001060170"/>
    </source>
</evidence>
<accession>A0ACC0E7G2</accession>
<keyword evidence="2" id="KW-1185">Reference proteome</keyword>
<proteinExistence type="predicted"/>
<name>A0ACC0E7G2_9BASI</name>
<evidence type="ECO:0000313" key="1">
    <source>
        <dbReference type="EMBL" id="KAI7944723.1"/>
    </source>
</evidence>
<reference evidence="1 2" key="3">
    <citation type="journal article" date="2022" name="Microbiol. Spectr.">
        <title>Folding features and dynamics of 3D genome architecture in plant fungal pathogens.</title>
        <authorList>
            <person name="Xia C."/>
        </authorList>
    </citation>
    <scope>NUCLEOTIDE SEQUENCE [LARGE SCALE GENOMIC DNA]</scope>
    <source>
        <strain evidence="1 2">93-210</strain>
    </source>
</reference>
<sequence length="813" mass="91330">MLCILCGQSPIKVGGICQACINAAATKTPAITPQILHPANPLIVSRDEKQNKRQEAVARATQLYNPAVGNPSTVIPLNQSQLSFGGRPFRAIASAAISTSSSVPQNLDSIPQIIGPAYDSARTARVASFDPYPTSQASRASAKRSKAPAHPKPPANKGALPAINPPVEIAMPCGFEMWSNGGWTPKQKVRPVVHYVKWALADAYTELKRELCDKFCGKVELVTRPNEDREIFTADHFPYCHLGNRKGGSVEDNKSFVDFLKREKTIDLIFDRDVFQREDLDRQEEEACTNQARSYALRSGITPQDTNTRASPDSDISIVSSLPSAGAITESAIAASTITGESTTTQESTTSKSQIESHTTKVKIPTPENIPRAQTTRSTNAEGAIPPMDLTNLLGEDQLVFVKITPPWRSEAILDPKDLSWDRFGTLDHSLWFRGMDDSGWVDGVRYELNPDGLSMTQRICLYKVDYKKCLKLKESTKVISAEIYDSGKVFPMVAEYSRTKIDVTEDSGLTEVALWMRTRALARQMMAQFKEAIQANQCGGGMKQFARRLSQIIDAFAVHYDISTRPRSGDKLMPGQDDDMLEVTRMDTPDGYTSVRPLEPEKEPSRVFLMEEVIHGMTSLLSPDDPFYHLTDNSPPIDLFLHSLQHWVYSLTQGQMTLTHFKGHPPLLSKIQIIDLNPDSCTTLIPFCYTPADLLTLLSPLYFDRFIHQSDKRTIQSAIVQTNERFNPLSFEQTNYSIRYHSNERFDPLSFKRTNESIRYRSNERTIRSAIVRTNERFNPLSFEQTNDSICYRLNKRFDPLLFERTIRFAIF</sequence>
<gene>
    <name evidence="1" type="ORF">MJO28_010418</name>
</gene>
<protein>
    <submittedName>
        <fullName evidence="1">Uncharacterized protein</fullName>
    </submittedName>
</protein>